<sequence>MPPRHDLTREPCPGRILEDLGGAFGMGALGGFLWHFAKGWRNSPKYEKFAGGMLSGSMKSPLVGSSFAVWGGLYATFDCSLIYLRGGKEDSWNPVLSGALTGGVLSMRSGWRSCMKNAAIGGVLLGIIEVVQLAFQRSTGEGPTPRQQYRQYLEMEQAERRAAEQAGSSPSFFKRFFSSGGPPGNSSSGSSSSPGSSSGGSEFLPEKPEGVSV</sequence>
<dbReference type="PANTHER" id="PTHR10485:SF0">
    <property type="entry name" value="AT05822P-RELATED"/>
    <property type="match status" value="1"/>
</dbReference>
<comment type="similarity">
    <text evidence="2">Belongs to the Tim17/Tim22/Tim23 family.</text>
</comment>
<gene>
    <name evidence="12" type="ORF">TGRUB_312220</name>
</gene>
<dbReference type="Proteomes" id="UP000028834">
    <property type="component" value="Unassembled WGS sequence"/>
</dbReference>
<dbReference type="VEuPathDB" id="ToxoDB:TGRUB_312220"/>
<keyword evidence="4" id="KW-0812">Transmembrane</keyword>
<evidence type="ECO:0000313" key="12">
    <source>
        <dbReference type="EMBL" id="KFG65983.1"/>
    </source>
</evidence>
<organism evidence="12 13">
    <name type="scientific">Toxoplasma gondii RUB</name>
    <dbReference type="NCBI Taxonomy" id="935652"/>
    <lineage>
        <taxon>Eukaryota</taxon>
        <taxon>Sar</taxon>
        <taxon>Alveolata</taxon>
        <taxon>Apicomplexa</taxon>
        <taxon>Conoidasida</taxon>
        <taxon>Coccidia</taxon>
        <taxon>Eucoccidiorida</taxon>
        <taxon>Eimeriorina</taxon>
        <taxon>Sarcocystidae</taxon>
        <taxon>Toxoplasma</taxon>
    </lineage>
</organism>
<keyword evidence="9" id="KW-0496">Mitochondrion</keyword>
<evidence type="ECO:0000256" key="8">
    <source>
        <dbReference type="ARBA" id="ARBA00023010"/>
    </source>
</evidence>
<evidence type="ECO:0000256" key="5">
    <source>
        <dbReference type="ARBA" id="ARBA00022792"/>
    </source>
</evidence>
<accession>A0A086MAR5</accession>
<feature type="compositionally biased region" description="Low complexity" evidence="11">
    <location>
        <begin position="164"/>
        <end position="201"/>
    </location>
</feature>
<feature type="region of interest" description="Disordered" evidence="11">
    <location>
        <begin position="157"/>
        <end position="213"/>
    </location>
</feature>
<comment type="caution">
    <text evidence="12">The sequence shown here is derived from an EMBL/GenBank/DDBJ whole genome shotgun (WGS) entry which is preliminary data.</text>
</comment>
<keyword evidence="3" id="KW-0813">Transport</keyword>
<dbReference type="GO" id="GO:0005744">
    <property type="term" value="C:TIM23 mitochondrial import inner membrane translocase complex"/>
    <property type="evidence" value="ECO:0007669"/>
    <property type="project" value="TreeGrafter"/>
</dbReference>
<dbReference type="OrthoDB" id="2261329at2759"/>
<evidence type="ECO:0000256" key="7">
    <source>
        <dbReference type="ARBA" id="ARBA00022989"/>
    </source>
</evidence>
<reference evidence="12 13" key="1">
    <citation type="submission" date="2014-05" db="EMBL/GenBank/DDBJ databases">
        <authorList>
            <person name="Sibley D."/>
            <person name="Venepally P."/>
            <person name="Karamycheva S."/>
            <person name="Hadjithomas M."/>
            <person name="Khan A."/>
            <person name="Brunk B."/>
            <person name="Roos D."/>
            <person name="Caler E."/>
            <person name="Lorenzi H."/>
        </authorList>
    </citation>
    <scope>NUCLEOTIDE SEQUENCE [LARGE SCALE GENOMIC DNA]</scope>
    <source>
        <strain evidence="12 13">RUB</strain>
    </source>
</reference>
<feature type="compositionally biased region" description="Basic and acidic residues" evidence="11">
    <location>
        <begin position="204"/>
        <end position="213"/>
    </location>
</feature>
<proteinExistence type="inferred from homology"/>
<keyword evidence="7" id="KW-1133">Transmembrane helix</keyword>
<evidence type="ECO:0000256" key="11">
    <source>
        <dbReference type="SAM" id="MobiDB-lite"/>
    </source>
</evidence>
<keyword evidence="6" id="KW-0653">Protein transport</keyword>
<dbReference type="EMBL" id="AFYV02000145">
    <property type="protein sequence ID" value="KFG65983.1"/>
    <property type="molecule type" value="Genomic_DNA"/>
</dbReference>
<name>A0A086MAR5_TOXGO</name>
<evidence type="ECO:0000256" key="6">
    <source>
        <dbReference type="ARBA" id="ARBA00022927"/>
    </source>
</evidence>
<keyword evidence="10" id="KW-0472">Membrane</keyword>
<dbReference type="Pfam" id="PF02466">
    <property type="entry name" value="Tim17"/>
    <property type="match status" value="1"/>
</dbReference>
<evidence type="ECO:0000256" key="10">
    <source>
        <dbReference type="ARBA" id="ARBA00023136"/>
    </source>
</evidence>
<evidence type="ECO:0000256" key="4">
    <source>
        <dbReference type="ARBA" id="ARBA00022692"/>
    </source>
</evidence>
<keyword evidence="5" id="KW-0999">Mitochondrion inner membrane</keyword>
<protein>
    <submittedName>
        <fullName evidence="12">Putative mitochondrial import inner membrane translocase subunit TIM17</fullName>
    </submittedName>
</protein>
<dbReference type="AlphaFoldDB" id="A0A086MAR5"/>
<dbReference type="GO" id="GO:0030150">
    <property type="term" value="P:protein import into mitochondrial matrix"/>
    <property type="evidence" value="ECO:0007669"/>
    <property type="project" value="TreeGrafter"/>
</dbReference>
<dbReference type="PANTHER" id="PTHR10485">
    <property type="entry name" value="MITOCHONDRIAL IMPORT INNER MEMBRANE TRANSLOCASE SUBUNIT TIM-17"/>
    <property type="match status" value="1"/>
</dbReference>
<dbReference type="GO" id="GO:0008320">
    <property type="term" value="F:protein transmembrane transporter activity"/>
    <property type="evidence" value="ECO:0007669"/>
    <property type="project" value="TreeGrafter"/>
</dbReference>
<comment type="subcellular location">
    <subcellularLocation>
        <location evidence="1">Mitochondrion inner membrane</location>
        <topology evidence="1">Multi-pass membrane protein</topology>
    </subcellularLocation>
</comment>
<evidence type="ECO:0000256" key="2">
    <source>
        <dbReference type="ARBA" id="ARBA00008444"/>
    </source>
</evidence>
<evidence type="ECO:0000256" key="9">
    <source>
        <dbReference type="ARBA" id="ARBA00023128"/>
    </source>
</evidence>
<evidence type="ECO:0000256" key="1">
    <source>
        <dbReference type="ARBA" id="ARBA00004448"/>
    </source>
</evidence>
<evidence type="ECO:0000313" key="13">
    <source>
        <dbReference type="Proteomes" id="UP000028834"/>
    </source>
</evidence>
<keyword evidence="8" id="KW-0811">Translocation</keyword>
<evidence type="ECO:0000256" key="3">
    <source>
        <dbReference type="ARBA" id="ARBA00022448"/>
    </source>
</evidence>